<reference evidence="1" key="3">
    <citation type="submission" date="2025-08" db="UniProtKB">
        <authorList>
            <consortium name="Ensembl"/>
        </authorList>
    </citation>
    <scope>IDENTIFICATION</scope>
</reference>
<dbReference type="GeneTree" id="ENSGT00940000154349"/>
<accession>A0A4X1T4F7</accession>
<dbReference type="Pfam" id="PF00179">
    <property type="entry name" value="UQ_con"/>
    <property type="match status" value="1"/>
</dbReference>
<evidence type="ECO:0000313" key="2">
    <source>
        <dbReference type="Proteomes" id="UP000008227"/>
    </source>
</evidence>
<organism evidence="1 2">
    <name type="scientific">Sus scrofa</name>
    <name type="common">Pig</name>
    <dbReference type="NCBI Taxonomy" id="9823"/>
    <lineage>
        <taxon>Eukaryota</taxon>
        <taxon>Metazoa</taxon>
        <taxon>Chordata</taxon>
        <taxon>Craniata</taxon>
        <taxon>Vertebrata</taxon>
        <taxon>Euteleostomi</taxon>
        <taxon>Mammalia</taxon>
        <taxon>Eutheria</taxon>
        <taxon>Laurasiatheria</taxon>
        <taxon>Artiodactyla</taxon>
        <taxon>Suina</taxon>
        <taxon>Suidae</taxon>
        <taxon>Sus</taxon>
    </lineage>
</organism>
<dbReference type="Ensembl" id="ENSSSCT00000047872.2">
    <property type="protein sequence ID" value="ENSSSCP00000033682.2"/>
    <property type="gene ID" value="ENSSSCG00000039015.2"/>
</dbReference>
<accession>A0A286ZQD4</accession>
<dbReference type="AlphaFoldDB" id="A0A4X1T4F7"/>
<dbReference type="Gene3D" id="3.10.110.10">
    <property type="entry name" value="Ubiquitin Conjugating Enzyme"/>
    <property type="match status" value="1"/>
</dbReference>
<evidence type="ECO:0000313" key="1">
    <source>
        <dbReference type="Ensembl" id="ENSSSCP00000033682.2"/>
    </source>
</evidence>
<proteinExistence type="predicted"/>
<dbReference type="InterPro" id="IPR000608">
    <property type="entry name" value="UBC"/>
</dbReference>
<dbReference type="STRING" id="9823.ENSSSCP00000033682"/>
<reference evidence="1" key="2">
    <citation type="journal article" date="2020" name="Gigascience">
        <title>An improved pig reference genome sequence to enable pig genetics and genomics research.</title>
        <authorList>
            <person name="Warr A."/>
            <person name="Affara N."/>
            <person name="Aken B."/>
            <person name="Beiki H."/>
            <person name="Bickhart D.M."/>
            <person name="Billis K."/>
            <person name="Chow W."/>
            <person name="Eory L."/>
            <person name="Finlayson H.A."/>
            <person name="Flicek P."/>
            <person name="Giron C.G."/>
            <person name="Griffin D.K."/>
            <person name="Hall R."/>
            <person name="Hannum G."/>
            <person name="Hourlier T."/>
            <person name="Howe K."/>
            <person name="Hume D.A."/>
            <person name="Izuogu O."/>
            <person name="Kim K."/>
            <person name="Koren S."/>
            <person name="Liu H."/>
            <person name="Manchanda N."/>
            <person name="Martin F.J."/>
            <person name="Nonneman D.J."/>
            <person name="O'Connor R.E."/>
            <person name="Phillippy A.M."/>
            <person name="Rohrer G.A."/>
            <person name="Rosen B.D."/>
            <person name="Rund L.A."/>
            <person name="Sargent C.A."/>
            <person name="Schook L.B."/>
            <person name="Schroeder S.G."/>
            <person name="Schwartz A.S."/>
            <person name="Skinner B.M."/>
            <person name="Talbot R."/>
            <person name="Tseng E."/>
            <person name="Tuggle C.K."/>
            <person name="Watson M."/>
            <person name="Smith T.P.L."/>
            <person name="Archibald A.L."/>
        </authorList>
    </citation>
    <scope>NUCLEOTIDE SEQUENCE [LARGE SCALE GENOMIC DNA]</scope>
    <source>
        <strain evidence="1">Duroc</strain>
    </source>
</reference>
<dbReference type="Proteomes" id="UP000008227">
    <property type="component" value="Chromosome 12"/>
</dbReference>
<sequence length="149" mass="17370">MLTLASKLKWDDCFEGSQKSATVSSSTRQVSVRDRLLIKKVAEHEANLLCMHKVHFPDPNKRLCFQLTVTPEEGYYQGGKFWCETEVPHAHNMVPPKTKFLTRIWHPIIAETAAEHHLWDKEDFQNKAEDYIKCYARWQEDTAGPWIVL</sequence>
<dbReference type="InterPro" id="IPR016135">
    <property type="entry name" value="UBQ-conjugating_enzyme/RWD"/>
</dbReference>
<dbReference type="SMR" id="A0A4X1T4F7"/>
<dbReference type="SUPFAM" id="SSF54495">
    <property type="entry name" value="UBC-like"/>
    <property type="match status" value="1"/>
</dbReference>
<name>A0A4X1T4F7_PIG</name>
<keyword evidence="2" id="KW-1185">Reference proteome</keyword>
<reference evidence="2" key="1">
    <citation type="submission" date="2009-11" db="EMBL/GenBank/DDBJ databases">
        <authorList>
            <consortium name="Porcine genome sequencing project"/>
        </authorList>
    </citation>
    <scope>NUCLEOTIDE SEQUENCE [LARGE SCALE GENOMIC DNA]</scope>
    <source>
        <strain evidence="2">Duroc</strain>
    </source>
</reference>
<protein>
    <submittedName>
        <fullName evidence="1">Uncharacterized protein</fullName>
    </submittedName>
</protein>
<dbReference type="PROSITE" id="PS50127">
    <property type="entry name" value="UBC_2"/>
    <property type="match status" value="1"/>
</dbReference>
<reference evidence="1" key="4">
    <citation type="submission" date="2025-09" db="UniProtKB">
        <authorList>
            <consortium name="Ensembl"/>
        </authorList>
    </citation>
    <scope>IDENTIFICATION</scope>
</reference>